<proteinExistence type="predicted"/>
<evidence type="ECO:0000313" key="4">
    <source>
        <dbReference type="Proteomes" id="UP000595197"/>
    </source>
</evidence>
<dbReference type="PANTHER" id="PTHR34611">
    <property type="match status" value="1"/>
</dbReference>
<dbReference type="InterPro" id="IPR051699">
    <property type="entry name" value="Rpn/YhgA-like_nuclease"/>
</dbReference>
<name>A0ABX7BD17_9PROT</name>
<keyword evidence="4" id="KW-1185">Reference proteome</keyword>
<reference evidence="3" key="1">
    <citation type="submission" date="2021-02" db="EMBL/GenBank/DDBJ databases">
        <title>Skermanella TT6 skin isolate.</title>
        <authorList>
            <person name="Lee K."/>
            <person name="Ganzorig M."/>
        </authorList>
    </citation>
    <scope>NUCLEOTIDE SEQUENCE</scope>
    <source>
        <strain evidence="3">TT6</strain>
    </source>
</reference>
<evidence type="ECO:0000259" key="2">
    <source>
        <dbReference type="Pfam" id="PF14261"/>
    </source>
</evidence>
<organism evidence="3 4">
    <name type="scientific">Skermanella cutis</name>
    <dbReference type="NCBI Taxonomy" id="2775420"/>
    <lineage>
        <taxon>Bacteria</taxon>
        <taxon>Pseudomonadati</taxon>
        <taxon>Pseudomonadota</taxon>
        <taxon>Alphaproteobacteria</taxon>
        <taxon>Rhodospirillales</taxon>
        <taxon>Azospirillaceae</taxon>
        <taxon>Skermanella</taxon>
    </lineage>
</organism>
<sequence length="346" mass="38239">MPAPDSLYHRLFSDPVMIEQLVRGFLPAGIADMLDFSRLERVNAKFHAARGDRREGDMVWRVPTLSGEMVHIYLMLEFQGTPERFMPVRVQVYAGLLWQQLVAEAALAQGGRLPPLLPIVLYCGEARWTGPADTTELIALPKDSPLWPWQPQVRYHLIDENRLRAEDLARHDSLVALLFRIETCDRPDDLPGLVSQAVAWFAGHPGHATLRLAFGEVVENAVRGLVGGPEAATVSMDIEEVQGMLADRIRKWEQELLAKGVAEGRAEGKAEGITEGVAKGIIQGKAEGMAAGRAAMLRRQFTRRFGALPGGAERLIESATAEQLDALMDRLIDARTPGDVFPDLRI</sequence>
<dbReference type="EMBL" id="CP067420">
    <property type="protein sequence ID" value="QQP91143.1"/>
    <property type="molecule type" value="Genomic_DNA"/>
</dbReference>
<accession>A0ABX7BD17</accession>
<dbReference type="Pfam" id="PF14261">
    <property type="entry name" value="DUF4351"/>
    <property type="match status" value="1"/>
</dbReference>
<dbReference type="InterPro" id="IPR025587">
    <property type="entry name" value="DUF4351"/>
</dbReference>
<feature type="domain" description="Transposase (putative) YhgA-like" evidence="1">
    <location>
        <begin position="5"/>
        <end position="200"/>
    </location>
</feature>
<dbReference type="PANTHER" id="PTHR34611:SF2">
    <property type="entry name" value="INACTIVE RECOMBINATION-PROMOTING NUCLEASE-LIKE PROTEIN RPNE-RELATED"/>
    <property type="match status" value="1"/>
</dbReference>
<gene>
    <name evidence="3" type="ORF">IGS68_08015</name>
</gene>
<dbReference type="InterPro" id="IPR006842">
    <property type="entry name" value="Transposase_31"/>
</dbReference>
<feature type="domain" description="DUF4351" evidence="2">
    <location>
        <begin position="287"/>
        <end position="338"/>
    </location>
</feature>
<protein>
    <submittedName>
        <fullName evidence="3">Rpn family recombination-promoting nuclease/putative transposase</fullName>
    </submittedName>
</protein>
<dbReference type="Proteomes" id="UP000595197">
    <property type="component" value="Chromosome"/>
</dbReference>
<dbReference type="RefSeq" id="WP_201078750.1">
    <property type="nucleotide sequence ID" value="NZ_CP067420.1"/>
</dbReference>
<evidence type="ECO:0000313" key="3">
    <source>
        <dbReference type="EMBL" id="QQP91143.1"/>
    </source>
</evidence>
<evidence type="ECO:0000259" key="1">
    <source>
        <dbReference type="Pfam" id="PF04754"/>
    </source>
</evidence>
<dbReference type="Pfam" id="PF04754">
    <property type="entry name" value="Transposase_31"/>
    <property type="match status" value="1"/>
</dbReference>